<dbReference type="Proteomes" id="UP000014760">
    <property type="component" value="Unassembled WGS sequence"/>
</dbReference>
<reference evidence="4" key="1">
    <citation type="submission" date="2012-12" db="EMBL/GenBank/DDBJ databases">
        <authorList>
            <person name="Hellsten U."/>
            <person name="Grimwood J."/>
            <person name="Chapman J.A."/>
            <person name="Shapiro H."/>
            <person name="Aerts A."/>
            <person name="Otillar R.P."/>
            <person name="Terry A.Y."/>
            <person name="Boore J.L."/>
            <person name="Simakov O."/>
            <person name="Marletaz F."/>
            <person name="Cho S.-J."/>
            <person name="Edsinger-Gonzales E."/>
            <person name="Havlak P."/>
            <person name="Kuo D.-H."/>
            <person name="Larsson T."/>
            <person name="Lv J."/>
            <person name="Arendt D."/>
            <person name="Savage R."/>
            <person name="Osoegawa K."/>
            <person name="de Jong P."/>
            <person name="Lindberg D.R."/>
            <person name="Seaver E.C."/>
            <person name="Weisblat D.A."/>
            <person name="Putnam N.H."/>
            <person name="Grigoriev I.V."/>
            <person name="Rokhsar D.S."/>
        </authorList>
    </citation>
    <scope>NUCLEOTIDE SEQUENCE</scope>
    <source>
        <strain evidence="4">I ESC-2004</strain>
    </source>
</reference>
<evidence type="ECO:0000313" key="3">
    <source>
        <dbReference type="EnsemblMetazoa" id="CapteP213929"/>
    </source>
</evidence>
<feature type="compositionally biased region" description="Acidic residues" evidence="1">
    <location>
        <begin position="51"/>
        <end position="60"/>
    </location>
</feature>
<dbReference type="EMBL" id="AMQN01009187">
    <property type="status" value="NOT_ANNOTATED_CDS"/>
    <property type="molecule type" value="Genomic_DNA"/>
</dbReference>
<dbReference type="EMBL" id="KB304887">
    <property type="protein sequence ID" value="ELU01623.1"/>
    <property type="molecule type" value="Genomic_DNA"/>
</dbReference>
<gene>
    <name evidence="2" type="ORF">CAPTEDRAFT_213929</name>
</gene>
<feature type="region of interest" description="Disordered" evidence="1">
    <location>
        <begin position="336"/>
        <end position="383"/>
    </location>
</feature>
<evidence type="ECO:0000256" key="1">
    <source>
        <dbReference type="SAM" id="MobiDB-lite"/>
    </source>
</evidence>
<reference evidence="2 4" key="2">
    <citation type="journal article" date="2013" name="Nature">
        <title>Insights into bilaterian evolution from three spiralian genomes.</title>
        <authorList>
            <person name="Simakov O."/>
            <person name="Marletaz F."/>
            <person name="Cho S.J."/>
            <person name="Edsinger-Gonzales E."/>
            <person name="Havlak P."/>
            <person name="Hellsten U."/>
            <person name="Kuo D.H."/>
            <person name="Larsson T."/>
            <person name="Lv J."/>
            <person name="Arendt D."/>
            <person name="Savage R."/>
            <person name="Osoegawa K."/>
            <person name="de Jong P."/>
            <person name="Grimwood J."/>
            <person name="Chapman J.A."/>
            <person name="Shapiro H."/>
            <person name="Aerts A."/>
            <person name="Otillar R.P."/>
            <person name="Terry A.Y."/>
            <person name="Boore J.L."/>
            <person name="Grigoriev I.V."/>
            <person name="Lindberg D.R."/>
            <person name="Seaver E.C."/>
            <person name="Weisblat D.A."/>
            <person name="Putnam N.H."/>
            <person name="Rokhsar D.S."/>
        </authorList>
    </citation>
    <scope>NUCLEOTIDE SEQUENCE</scope>
    <source>
        <strain evidence="2 4">I ESC-2004</strain>
    </source>
</reference>
<evidence type="ECO:0000313" key="4">
    <source>
        <dbReference type="Proteomes" id="UP000014760"/>
    </source>
</evidence>
<reference evidence="3" key="3">
    <citation type="submission" date="2015-06" db="UniProtKB">
        <authorList>
            <consortium name="EnsemblMetazoa"/>
        </authorList>
    </citation>
    <scope>IDENTIFICATION</scope>
</reference>
<accession>R7UCV2</accession>
<feature type="compositionally biased region" description="Basic residues" evidence="1">
    <location>
        <begin position="371"/>
        <end position="383"/>
    </location>
</feature>
<proteinExistence type="predicted"/>
<feature type="region of interest" description="Disordered" evidence="1">
    <location>
        <begin position="148"/>
        <end position="173"/>
    </location>
</feature>
<evidence type="ECO:0000313" key="2">
    <source>
        <dbReference type="EMBL" id="ELU01623.1"/>
    </source>
</evidence>
<keyword evidence="4" id="KW-1185">Reference proteome</keyword>
<feature type="region of interest" description="Disordered" evidence="1">
    <location>
        <begin position="35"/>
        <end position="62"/>
    </location>
</feature>
<protein>
    <submittedName>
        <fullName evidence="2 3">Uncharacterized protein</fullName>
    </submittedName>
</protein>
<feature type="compositionally biased region" description="Polar residues" evidence="1">
    <location>
        <begin position="149"/>
        <end position="165"/>
    </location>
</feature>
<sequence length="383" mass="42879">MADVSFSAGSDEECEILVGMVHDRLPREYAHQPIRIVESETSDENHSTTASEEESTAEEATENRLASVNTWCRCGMCESETLGDEKEAICCLEVPNCVKMIAADGAIFQRKMRKVQDQLSLQSPQLQHHVTSANDLLTPLPLRKIRSAFSAQGSPRGSVDETGSASERKQTMKNSCESIGSLINRSVNPWSEFTQYVKSIDVDSMYFQQKRFNDKSSNDFQKVMSEIETDDQKVKRDNGVRKASNSSLYGEVSVLSVDSSCEAEPSAAKASMRDTVNRRKLSTSVICKGRGRNVKPKVEVPETTDARQELYKKYIYEPNSWASGFSSKNYPKFLLEREQEGDKHRRGRPKTAAGHVKWSRPEARVVSGRNAPKKKGRPKSSFT</sequence>
<dbReference type="HOGENOM" id="CLU_722081_0_0_1"/>
<dbReference type="EMBL" id="AMQN01009188">
    <property type="status" value="NOT_ANNOTATED_CDS"/>
    <property type="molecule type" value="Genomic_DNA"/>
</dbReference>
<name>R7UCV2_CAPTE</name>
<dbReference type="AlphaFoldDB" id="R7UCV2"/>
<organism evidence="2">
    <name type="scientific">Capitella teleta</name>
    <name type="common">Polychaete worm</name>
    <dbReference type="NCBI Taxonomy" id="283909"/>
    <lineage>
        <taxon>Eukaryota</taxon>
        <taxon>Metazoa</taxon>
        <taxon>Spiralia</taxon>
        <taxon>Lophotrochozoa</taxon>
        <taxon>Annelida</taxon>
        <taxon>Polychaeta</taxon>
        <taxon>Sedentaria</taxon>
        <taxon>Scolecida</taxon>
        <taxon>Capitellidae</taxon>
        <taxon>Capitella</taxon>
    </lineage>
</organism>
<dbReference type="EnsemblMetazoa" id="CapteT213929">
    <property type="protein sequence ID" value="CapteP213929"/>
    <property type="gene ID" value="CapteG213929"/>
</dbReference>